<dbReference type="GO" id="GO:0005975">
    <property type="term" value="P:carbohydrate metabolic process"/>
    <property type="evidence" value="ECO:0007669"/>
    <property type="project" value="InterPro"/>
</dbReference>
<evidence type="ECO:0000256" key="1">
    <source>
        <dbReference type="ARBA" id="ARBA00004613"/>
    </source>
</evidence>
<name>A0A1F7YXD0_9BACT</name>
<evidence type="ECO:0000256" key="2">
    <source>
        <dbReference type="ARBA" id="ARBA00022729"/>
    </source>
</evidence>
<comment type="caution">
    <text evidence="5">The sequence shown here is derived from an EMBL/GenBank/DDBJ whole genome shotgun (WGS) entry which is preliminary data.</text>
</comment>
<dbReference type="InterPro" id="IPR002509">
    <property type="entry name" value="NODB_dom"/>
</dbReference>
<proteinExistence type="predicted"/>
<protein>
    <recommendedName>
        <fullName evidence="4">NodB homology domain-containing protein</fullName>
    </recommendedName>
</protein>
<dbReference type="Gene3D" id="3.20.20.370">
    <property type="entry name" value="Glycoside hydrolase/deacetylase"/>
    <property type="match status" value="1"/>
</dbReference>
<keyword evidence="3" id="KW-0812">Transmembrane</keyword>
<feature type="domain" description="NodB homology" evidence="4">
    <location>
        <begin position="65"/>
        <end position="180"/>
    </location>
</feature>
<reference evidence="5 6" key="1">
    <citation type="journal article" date="2016" name="Nat. Commun.">
        <title>Thousands of microbial genomes shed light on interconnected biogeochemical processes in an aquifer system.</title>
        <authorList>
            <person name="Anantharaman K."/>
            <person name="Brown C.T."/>
            <person name="Hug L.A."/>
            <person name="Sharon I."/>
            <person name="Castelle C.J."/>
            <person name="Probst A.J."/>
            <person name="Thomas B.C."/>
            <person name="Singh A."/>
            <person name="Wilkins M.J."/>
            <person name="Karaoz U."/>
            <person name="Brodie E.L."/>
            <person name="Williams K.H."/>
            <person name="Hubbard S.S."/>
            <person name="Banfield J.F."/>
        </authorList>
    </citation>
    <scope>NUCLEOTIDE SEQUENCE [LARGE SCALE GENOMIC DNA]</scope>
</reference>
<feature type="transmembrane region" description="Helical" evidence="3">
    <location>
        <begin position="12"/>
        <end position="31"/>
    </location>
</feature>
<dbReference type="PANTHER" id="PTHR34216">
    <property type="match status" value="1"/>
</dbReference>
<dbReference type="Proteomes" id="UP000178870">
    <property type="component" value="Unassembled WGS sequence"/>
</dbReference>
<evidence type="ECO:0000313" key="6">
    <source>
        <dbReference type="Proteomes" id="UP000178870"/>
    </source>
</evidence>
<comment type="subcellular location">
    <subcellularLocation>
        <location evidence="1">Secreted</location>
    </subcellularLocation>
</comment>
<gene>
    <name evidence="5" type="ORF">A2803_02745</name>
</gene>
<dbReference type="AlphaFoldDB" id="A0A1F7YXD0"/>
<dbReference type="Pfam" id="PF01522">
    <property type="entry name" value="Polysacc_deac_1"/>
    <property type="match status" value="1"/>
</dbReference>
<dbReference type="InterPro" id="IPR051398">
    <property type="entry name" value="Polysacch_Deacetylase"/>
</dbReference>
<dbReference type="GO" id="GO:0005576">
    <property type="term" value="C:extracellular region"/>
    <property type="evidence" value="ECO:0007669"/>
    <property type="project" value="UniProtKB-SubCell"/>
</dbReference>
<dbReference type="SUPFAM" id="SSF88713">
    <property type="entry name" value="Glycoside hydrolase/deacetylase"/>
    <property type="match status" value="1"/>
</dbReference>
<sequence>MARKKLNRAYTNLLWLVIPMAVFALFAKYLVTESPIEKYEDDTLSLKSGEPSKPVISEYNWHGEALVTFWFDDGWRSQYSEGFRILDNYGYKAALAVPIEPIGYEAYMNWHQIRKLHYLGWEIASHSRSHDCDLVYKGEPAFEYEIFGGKQDLENYGILTDIYVAPCGENTPEATEYVKRHFLSQRIVEPGLNPLPVTDNYGLMVKQVSRDIDIEEIKGWINEAISKKQWIILMLHQIDDEDTEYGTTPDNLEQVVDFVNHSNISVVLPSQALGVERRNE</sequence>
<keyword evidence="3" id="KW-1133">Transmembrane helix</keyword>
<accession>A0A1F7YXD0</accession>
<dbReference type="InterPro" id="IPR011330">
    <property type="entry name" value="Glyco_hydro/deAcase_b/a-brl"/>
</dbReference>
<dbReference type="GO" id="GO:0016810">
    <property type="term" value="F:hydrolase activity, acting on carbon-nitrogen (but not peptide) bonds"/>
    <property type="evidence" value="ECO:0007669"/>
    <property type="project" value="InterPro"/>
</dbReference>
<organism evidence="5 6">
    <name type="scientific">Candidatus Woesebacteria bacterium RIFCSPHIGHO2_01_FULL_44_21</name>
    <dbReference type="NCBI Taxonomy" id="1802503"/>
    <lineage>
        <taxon>Bacteria</taxon>
        <taxon>Candidatus Woeseibacteriota</taxon>
    </lineage>
</organism>
<keyword evidence="2" id="KW-0732">Signal</keyword>
<evidence type="ECO:0000259" key="4">
    <source>
        <dbReference type="Pfam" id="PF01522"/>
    </source>
</evidence>
<keyword evidence="3" id="KW-0472">Membrane</keyword>
<dbReference type="PANTHER" id="PTHR34216:SF3">
    <property type="entry name" value="POLY-BETA-1,6-N-ACETYL-D-GLUCOSAMINE N-DEACETYLASE"/>
    <property type="match status" value="1"/>
</dbReference>
<dbReference type="CDD" id="cd10970">
    <property type="entry name" value="CE4_DAC_u1_6s"/>
    <property type="match status" value="1"/>
</dbReference>
<evidence type="ECO:0000256" key="3">
    <source>
        <dbReference type="SAM" id="Phobius"/>
    </source>
</evidence>
<dbReference type="EMBL" id="MGGP01000019">
    <property type="protein sequence ID" value="OGM31983.1"/>
    <property type="molecule type" value="Genomic_DNA"/>
</dbReference>
<evidence type="ECO:0000313" key="5">
    <source>
        <dbReference type="EMBL" id="OGM31983.1"/>
    </source>
</evidence>